<evidence type="ECO:0000256" key="1">
    <source>
        <dbReference type="SAM" id="MobiDB-lite"/>
    </source>
</evidence>
<evidence type="ECO:0000313" key="4">
    <source>
        <dbReference type="EMBL" id="QII13718.1"/>
    </source>
</evidence>
<dbReference type="PANTHER" id="PTHR33678:SF1">
    <property type="entry name" value="BLL1576 PROTEIN"/>
    <property type="match status" value="1"/>
</dbReference>
<dbReference type="AlphaFoldDB" id="A0A6G7GVU7"/>
<evidence type="ECO:0000259" key="2">
    <source>
        <dbReference type="Pfam" id="PF03050"/>
    </source>
</evidence>
<feature type="domain" description="Transposase IS66 central" evidence="2">
    <location>
        <begin position="158"/>
        <end position="436"/>
    </location>
</feature>
<protein>
    <recommendedName>
        <fullName evidence="6">Transposase</fullName>
    </recommendedName>
</protein>
<accession>A0A6G7GVU7</accession>
<evidence type="ECO:0008006" key="6">
    <source>
        <dbReference type="Google" id="ProtNLM"/>
    </source>
</evidence>
<dbReference type="InterPro" id="IPR004291">
    <property type="entry name" value="Transposase_IS66_central"/>
</dbReference>
<dbReference type="PANTHER" id="PTHR33678">
    <property type="entry name" value="BLL1576 PROTEIN"/>
    <property type="match status" value="1"/>
</dbReference>
<name>A0A6G7GVU7_KUEST</name>
<feature type="domain" description="DUF6444" evidence="3">
    <location>
        <begin position="29"/>
        <end position="85"/>
    </location>
</feature>
<feature type="region of interest" description="Disordered" evidence="1">
    <location>
        <begin position="49"/>
        <end position="87"/>
    </location>
</feature>
<evidence type="ECO:0000259" key="3">
    <source>
        <dbReference type="Pfam" id="PF20042"/>
    </source>
</evidence>
<dbReference type="EMBL" id="CP049055">
    <property type="protein sequence ID" value="QII13718.1"/>
    <property type="molecule type" value="Genomic_DNA"/>
</dbReference>
<evidence type="ECO:0000313" key="5">
    <source>
        <dbReference type="Proteomes" id="UP000501926"/>
    </source>
</evidence>
<feature type="compositionally biased region" description="Basic and acidic residues" evidence="1">
    <location>
        <begin position="62"/>
        <end position="87"/>
    </location>
</feature>
<feature type="compositionally biased region" description="Low complexity" evidence="1">
    <location>
        <begin position="49"/>
        <end position="58"/>
    </location>
</feature>
<dbReference type="RefSeq" id="WP_164995469.1">
    <property type="nucleotide sequence ID" value="NZ_CP049055.1"/>
</dbReference>
<reference evidence="4 5" key="1">
    <citation type="submission" date="2020-02" db="EMBL/GenBank/DDBJ databases">
        <title>Newly sequenced genome of strain CSTR1 showed variability in Candidatus Kuenenia stuttgartiensis genomes.</title>
        <authorList>
            <person name="Ding C."/>
            <person name="Adrian L."/>
        </authorList>
    </citation>
    <scope>NUCLEOTIDE SEQUENCE [LARGE SCALE GENOMIC DNA]</scope>
    <source>
        <strain evidence="4 5">CSTR1</strain>
    </source>
</reference>
<dbReference type="NCBIfam" id="NF033517">
    <property type="entry name" value="transpos_IS66"/>
    <property type="match status" value="1"/>
</dbReference>
<dbReference type="Pfam" id="PF03050">
    <property type="entry name" value="DDE_Tnp_IS66"/>
    <property type="match status" value="1"/>
</dbReference>
<dbReference type="InterPro" id="IPR052344">
    <property type="entry name" value="Transposase-related"/>
</dbReference>
<feature type="region of interest" description="Disordered" evidence="1">
    <location>
        <begin position="355"/>
        <end position="378"/>
    </location>
</feature>
<organism evidence="4 5">
    <name type="scientific">Kuenenia stuttgartiensis</name>
    <dbReference type="NCBI Taxonomy" id="174633"/>
    <lineage>
        <taxon>Bacteria</taxon>
        <taxon>Pseudomonadati</taxon>
        <taxon>Planctomycetota</taxon>
        <taxon>Candidatus Brocadiia</taxon>
        <taxon>Candidatus Brocadiales</taxon>
        <taxon>Candidatus Brocadiaceae</taxon>
        <taxon>Candidatus Kuenenia</taxon>
    </lineage>
</organism>
<proteinExistence type="predicted"/>
<dbReference type="InterPro" id="IPR045618">
    <property type="entry name" value="DUF6444"/>
</dbReference>
<dbReference type="Proteomes" id="UP000501926">
    <property type="component" value="Chromosome"/>
</dbReference>
<sequence length="473" mass="54327">MTIENIDVDATLRKVEKLLSEEKGLSPAVRSMIELLVLLITLLAGRLNRNSRNSSKPPSSDPNRKRESKAKGERKAGGQKGRDGVTLKKVDNPDEVEVIKVDRRKYPRSKYKVVGYEARQVFDIKISRVVTEYRAEVVEDAKGNRIVASFPEGVTKAVQYGPDLKAHAVYMSQYQLIPYKRIQEYFEGQIGIPLSEGSIYNFNREAYESLEPFDVRAREELTKSEVMHVDETGINKNGDRYWLHSASNSLWTYFFPHERRGTEAINSIGILPEFRGILCHDHLKSYYTYSNCMHALCNAHHLRELEGVWEDDNKQEWAKEMKALLKEINRATSDAGGILGTDESEKYRQRYRTILQNAEAESSPPDETNRKGKRGRVRRTKARNLLERLRKYEGDVLRFMDNKNVPFTNNLAENDIRMTKVQQKISGCFRSLEGAKIFCRIRSCLSTCRKQGVNLSRALQMLFRGELPDFASS</sequence>
<gene>
    <name evidence="4" type="ORF">KsCSTR_43390</name>
</gene>
<dbReference type="Pfam" id="PF20042">
    <property type="entry name" value="DUF6444"/>
    <property type="match status" value="1"/>
</dbReference>